<dbReference type="AlphaFoldDB" id="A0A914USL6"/>
<evidence type="ECO:0000256" key="1">
    <source>
        <dbReference type="ARBA" id="ARBA00022900"/>
    </source>
</evidence>
<evidence type="ECO:0000313" key="5">
    <source>
        <dbReference type="WBParaSite" id="PSAMB.scaffold1184size34806.g11602.t1"/>
    </source>
</evidence>
<dbReference type="CDD" id="cd19941">
    <property type="entry name" value="TIL"/>
    <property type="match status" value="1"/>
</dbReference>
<dbReference type="InterPro" id="IPR002919">
    <property type="entry name" value="TIL_dom"/>
</dbReference>
<organism evidence="4 5">
    <name type="scientific">Plectus sambesii</name>
    <dbReference type="NCBI Taxonomy" id="2011161"/>
    <lineage>
        <taxon>Eukaryota</taxon>
        <taxon>Metazoa</taxon>
        <taxon>Ecdysozoa</taxon>
        <taxon>Nematoda</taxon>
        <taxon>Chromadorea</taxon>
        <taxon>Plectida</taxon>
        <taxon>Plectina</taxon>
        <taxon>Plectoidea</taxon>
        <taxon>Plectidae</taxon>
        <taxon>Plectus</taxon>
    </lineage>
</organism>
<feature type="chain" id="PRO_5037157241" evidence="2">
    <location>
        <begin position="20"/>
        <end position="167"/>
    </location>
</feature>
<dbReference type="Pfam" id="PF01826">
    <property type="entry name" value="TIL"/>
    <property type="match status" value="1"/>
</dbReference>
<keyword evidence="4" id="KW-1185">Reference proteome</keyword>
<dbReference type="WBParaSite" id="PSAMB.scaffold1184size34806.g11602.t1">
    <property type="protein sequence ID" value="PSAMB.scaffold1184size34806.g11602.t1"/>
    <property type="gene ID" value="PSAMB.scaffold1184size34806.g11602"/>
</dbReference>
<dbReference type="Gene3D" id="2.10.25.10">
    <property type="entry name" value="Laminin"/>
    <property type="match status" value="1"/>
</dbReference>
<sequence>MQLTSILFALVFIVGCGHGQYLDWCTYWHQIGLDYSHPECRKVFQDGQCAGLPNEEFGCTNCQPNCDNRTPVCTMQCDPGCSCKLGYVRNLQNQCVPPTFCPLKDAALPGPCPTVASIGLACYVSRKHECTTNKDCNPKPGFPQPTCCVTNCGNNICFTEASYKMMP</sequence>
<name>A0A914USL6_9BILA</name>
<dbReference type="Proteomes" id="UP000887566">
    <property type="component" value="Unplaced"/>
</dbReference>
<feature type="domain" description="TIL" evidence="3">
    <location>
        <begin position="59"/>
        <end position="101"/>
    </location>
</feature>
<reference evidence="5" key="1">
    <citation type="submission" date="2022-11" db="UniProtKB">
        <authorList>
            <consortium name="WormBaseParasite"/>
        </authorList>
    </citation>
    <scope>IDENTIFICATION</scope>
</reference>
<accession>A0A914USL6</accession>
<keyword evidence="2" id="KW-0732">Signal</keyword>
<evidence type="ECO:0000313" key="4">
    <source>
        <dbReference type="Proteomes" id="UP000887566"/>
    </source>
</evidence>
<evidence type="ECO:0000259" key="3">
    <source>
        <dbReference type="Pfam" id="PF01826"/>
    </source>
</evidence>
<dbReference type="SUPFAM" id="SSF57567">
    <property type="entry name" value="Serine protease inhibitors"/>
    <property type="match status" value="1"/>
</dbReference>
<proteinExistence type="predicted"/>
<dbReference type="InterPro" id="IPR036084">
    <property type="entry name" value="Ser_inhib-like_sf"/>
</dbReference>
<keyword evidence="1" id="KW-0646">Protease inhibitor</keyword>
<evidence type="ECO:0000256" key="2">
    <source>
        <dbReference type="SAM" id="SignalP"/>
    </source>
</evidence>
<keyword evidence="1" id="KW-0722">Serine protease inhibitor</keyword>
<protein>
    <submittedName>
        <fullName evidence="5">TIL domain-containing protein</fullName>
    </submittedName>
</protein>
<feature type="signal peptide" evidence="2">
    <location>
        <begin position="1"/>
        <end position="19"/>
    </location>
</feature>
<dbReference type="GO" id="GO:0004867">
    <property type="term" value="F:serine-type endopeptidase inhibitor activity"/>
    <property type="evidence" value="ECO:0007669"/>
    <property type="project" value="UniProtKB-KW"/>
</dbReference>